<feature type="domain" description="Putative regulatory protein FmdB zinc ribbon" evidence="2">
    <location>
        <begin position="7"/>
        <end position="47"/>
    </location>
</feature>
<evidence type="ECO:0000313" key="3">
    <source>
        <dbReference type="EMBL" id="GAF25483.1"/>
    </source>
</evidence>
<dbReference type="InterPro" id="IPR013429">
    <property type="entry name" value="Regulatory_FmdB_Zinc_ribbon"/>
</dbReference>
<accession>A0A0S6UEQ7</accession>
<organism evidence="3">
    <name type="scientific">Moorella thermoacetica Y72</name>
    <dbReference type="NCBI Taxonomy" id="1325331"/>
    <lineage>
        <taxon>Bacteria</taxon>
        <taxon>Bacillati</taxon>
        <taxon>Bacillota</taxon>
        <taxon>Clostridia</taxon>
        <taxon>Neomoorellales</taxon>
        <taxon>Neomoorellaceae</taxon>
        <taxon>Neomoorella</taxon>
    </lineage>
</organism>
<gene>
    <name evidence="3" type="ORF">MTY_0816</name>
</gene>
<reference evidence="3" key="1">
    <citation type="journal article" date="2014" name="Gene">
        <title>Genome-guided analysis of transformation efficiency and carbon dioxide assimilation by Moorella thermoacetica Y72.</title>
        <authorList>
            <person name="Tsukahara K."/>
            <person name="Kita A."/>
            <person name="Nakashimada Y."/>
            <person name="Hoshino T."/>
            <person name="Murakami K."/>
        </authorList>
    </citation>
    <scope>NUCLEOTIDE SEQUENCE [LARGE SCALE GENOMIC DNA]</scope>
    <source>
        <strain evidence="3">Y72</strain>
    </source>
</reference>
<dbReference type="Pfam" id="PF09723">
    <property type="entry name" value="Zn_ribbon_8"/>
    <property type="match status" value="1"/>
</dbReference>
<feature type="compositionally biased region" description="Low complexity" evidence="1">
    <location>
        <begin position="62"/>
        <end position="78"/>
    </location>
</feature>
<evidence type="ECO:0000259" key="2">
    <source>
        <dbReference type="SMART" id="SM00834"/>
    </source>
</evidence>
<dbReference type="EMBL" id="DF238840">
    <property type="protein sequence ID" value="GAF25483.1"/>
    <property type="molecule type" value="Genomic_DNA"/>
</dbReference>
<dbReference type="SMART" id="SM00834">
    <property type="entry name" value="CxxC_CXXC_SSSS"/>
    <property type="match status" value="1"/>
</dbReference>
<dbReference type="Proteomes" id="UP000063718">
    <property type="component" value="Unassembled WGS sequence"/>
</dbReference>
<feature type="region of interest" description="Disordered" evidence="1">
    <location>
        <begin position="59"/>
        <end position="78"/>
    </location>
</feature>
<sequence>MEGDEVMPTYDFKCNECGHLFSQFAAIKERDKVRCPECGGKVSQRFTGFLYTRKGEPGAAYSSSSCSGGSCSTCSGCH</sequence>
<evidence type="ECO:0000256" key="1">
    <source>
        <dbReference type="SAM" id="MobiDB-lite"/>
    </source>
</evidence>
<protein>
    <submittedName>
        <fullName evidence="3">Uncharacterized protein conserved in bacteria</fullName>
    </submittedName>
</protein>
<dbReference type="AlphaFoldDB" id="A0A0S6UEQ7"/>
<name>A0A0S6UEQ7_NEOTH</name>
<proteinExistence type="predicted"/>
<dbReference type="NCBIfam" id="TIGR02605">
    <property type="entry name" value="CxxC_CxxC_SSSS"/>
    <property type="match status" value="1"/>
</dbReference>
<dbReference type="Gene3D" id="2.20.28.30">
    <property type="entry name" value="RNA polymerase ii, chain L"/>
    <property type="match status" value="1"/>
</dbReference>